<keyword evidence="6" id="KW-0915">Sodium</keyword>
<proteinExistence type="inferred from homology"/>
<dbReference type="AlphaFoldDB" id="A0A1M6I836"/>
<dbReference type="NCBIfam" id="NF007111">
    <property type="entry name" value="PRK09560.1"/>
    <property type="match status" value="1"/>
</dbReference>
<gene>
    <name evidence="6" type="primary">nhaA</name>
    <name evidence="7" type="ORF">SAMN02745165_02056</name>
</gene>
<feature type="transmembrane region" description="Helical" evidence="6">
    <location>
        <begin position="331"/>
        <end position="353"/>
    </location>
</feature>
<feature type="transmembrane region" description="Helical" evidence="6">
    <location>
        <begin position="56"/>
        <end position="75"/>
    </location>
</feature>
<protein>
    <recommendedName>
        <fullName evidence="6">Na(+)/H(+) antiporter NhaA</fullName>
    </recommendedName>
    <alternativeName>
        <fullName evidence="6">Sodium/proton antiporter NhaA</fullName>
    </alternativeName>
</protein>
<feature type="transmembrane region" description="Helical" evidence="6">
    <location>
        <begin position="15"/>
        <end position="36"/>
    </location>
</feature>
<comment type="catalytic activity">
    <reaction evidence="6">
        <text>Na(+)(in) + 2 H(+)(out) = Na(+)(out) + 2 H(+)(in)</text>
        <dbReference type="Rhea" id="RHEA:29251"/>
        <dbReference type="ChEBI" id="CHEBI:15378"/>
        <dbReference type="ChEBI" id="CHEBI:29101"/>
    </reaction>
</comment>
<keyword evidence="2 6" id="KW-1003">Cell membrane</keyword>
<keyword evidence="5 6" id="KW-0472">Membrane</keyword>
<evidence type="ECO:0000256" key="6">
    <source>
        <dbReference type="HAMAP-Rule" id="MF_01844"/>
    </source>
</evidence>
<dbReference type="InterPro" id="IPR023171">
    <property type="entry name" value="Na/H_antiporter_dom_sf"/>
</dbReference>
<dbReference type="NCBIfam" id="TIGR00773">
    <property type="entry name" value="NhaA"/>
    <property type="match status" value="1"/>
</dbReference>
<dbReference type="EMBL" id="FQZT01000006">
    <property type="protein sequence ID" value="SHJ30634.1"/>
    <property type="molecule type" value="Genomic_DNA"/>
</dbReference>
<keyword evidence="6" id="KW-0739">Sodium transport</keyword>
<accession>A0A1M6I836</accession>
<feature type="transmembrane region" description="Helical" evidence="6">
    <location>
        <begin position="291"/>
        <end position="319"/>
    </location>
</feature>
<feature type="transmembrane region" description="Helical" evidence="6">
    <location>
        <begin position="182"/>
        <end position="198"/>
    </location>
</feature>
<keyword evidence="6" id="KW-0406">Ion transport</keyword>
<keyword evidence="3 6" id="KW-0812">Transmembrane</keyword>
<reference evidence="7 8" key="1">
    <citation type="submission" date="2016-11" db="EMBL/GenBank/DDBJ databases">
        <authorList>
            <person name="Jaros S."/>
            <person name="Januszkiewicz K."/>
            <person name="Wedrychowicz H."/>
        </authorList>
    </citation>
    <scope>NUCLEOTIDE SEQUENCE [LARGE SCALE GENOMIC DNA]</scope>
    <source>
        <strain evidence="7 8">DSM 5091</strain>
    </source>
</reference>
<dbReference type="OrthoDB" id="9808135at2"/>
<dbReference type="STRING" id="1122189.SAMN02745165_02056"/>
<dbReference type="RefSeq" id="WP_072908542.1">
    <property type="nucleotide sequence ID" value="NZ_FQZT01000006.1"/>
</dbReference>
<dbReference type="HAMAP" id="MF_01844">
    <property type="entry name" value="NhaA"/>
    <property type="match status" value="1"/>
</dbReference>
<feature type="transmembrane region" description="Helical" evidence="6">
    <location>
        <begin position="258"/>
        <end position="279"/>
    </location>
</feature>
<dbReference type="Proteomes" id="UP000184171">
    <property type="component" value="Unassembled WGS sequence"/>
</dbReference>
<feature type="transmembrane region" description="Helical" evidence="6">
    <location>
        <begin position="128"/>
        <end position="146"/>
    </location>
</feature>
<evidence type="ECO:0000256" key="3">
    <source>
        <dbReference type="ARBA" id="ARBA00022692"/>
    </source>
</evidence>
<keyword evidence="4 6" id="KW-1133">Transmembrane helix</keyword>
<feature type="transmembrane region" description="Helical" evidence="6">
    <location>
        <begin position="365"/>
        <end position="386"/>
    </location>
</feature>
<comment type="function">
    <text evidence="6">Na(+)/H(+) antiporter that extrudes sodium in exchange for external protons.</text>
</comment>
<feature type="transmembrane region" description="Helical" evidence="6">
    <location>
        <begin position="155"/>
        <end position="176"/>
    </location>
</feature>
<evidence type="ECO:0000256" key="4">
    <source>
        <dbReference type="ARBA" id="ARBA00022989"/>
    </source>
</evidence>
<evidence type="ECO:0000256" key="5">
    <source>
        <dbReference type="ARBA" id="ARBA00023136"/>
    </source>
</evidence>
<organism evidence="7 8">
    <name type="scientific">Malonomonas rubra DSM 5091</name>
    <dbReference type="NCBI Taxonomy" id="1122189"/>
    <lineage>
        <taxon>Bacteria</taxon>
        <taxon>Pseudomonadati</taxon>
        <taxon>Thermodesulfobacteriota</taxon>
        <taxon>Desulfuromonadia</taxon>
        <taxon>Desulfuromonadales</taxon>
        <taxon>Geopsychrobacteraceae</taxon>
        <taxon>Malonomonas</taxon>
    </lineage>
</organism>
<evidence type="ECO:0000256" key="2">
    <source>
        <dbReference type="ARBA" id="ARBA00022475"/>
    </source>
</evidence>
<dbReference type="Gene3D" id="1.20.1530.10">
    <property type="entry name" value="Na+/H+ antiporter like domain"/>
    <property type="match status" value="1"/>
</dbReference>
<dbReference type="InterPro" id="IPR004670">
    <property type="entry name" value="NhaA"/>
</dbReference>
<feature type="transmembrane region" description="Helical" evidence="6">
    <location>
        <begin position="95"/>
        <end position="116"/>
    </location>
</feature>
<keyword evidence="6" id="KW-0050">Antiport</keyword>
<dbReference type="Pfam" id="PF06965">
    <property type="entry name" value="Na_H_antiport_1"/>
    <property type="match status" value="1"/>
</dbReference>
<dbReference type="PANTHER" id="PTHR30341:SF0">
    <property type="entry name" value="NA(+)_H(+) ANTIPORTER NHAA"/>
    <property type="match status" value="1"/>
</dbReference>
<dbReference type="NCBIfam" id="NF007112">
    <property type="entry name" value="PRK09561.1"/>
    <property type="match status" value="1"/>
</dbReference>
<dbReference type="GO" id="GO:0006885">
    <property type="term" value="P:regulation of pH"/>
    <property type="evidence" value="ECO:0007669"/>
    <property type="project" value="UniProtKB-UniRule"/>
</dbReference>
<keyword evidence="8" id="KW-1185">Reference proteome</keyword>
<evidence type="ECO:0000313" key="8">
    <source>
        <dbReference type="Proteomes" id="UP000184171"/>
    </source>
</evidence>
<dbReference type="GO" id="GO:0005886">
    <property type="term" value="C:plasma membrane"/>
    <property type="evidence" value="ECO:0007669"/>
    <property type="project" value="UniProtKB-SubCell"/>
</dbReference>
<dbReference type="PANTHER" id="PTHR30341">
    <property type="entry name" value="SODIUM ION/PROTON ANTIPORTER NHAA-RELATED"/>
    <property type="match status" value="1"/>
</dbReference>
<dbReference type="GO" id="GO:0015385">
    <property type="term" value="F:sodium:proton antiporter activity"/>
    <property type="evidence" value="ECO:0007669"/>
    <property type="project" value="UniProtKB-UniRule"/>
</dbReference>
<comment type="similarity">
    <text evidence="6">Belongs to the NhaA Na(+)/H(+) (TC 2.A.33) antiporter family.</text>
</comment>
<evidence type="ECO:0000313" key="7">
    <source>
        <dbReference type="EMBL" id="SHJ30634.1"/>
    </source>
</evidence>
<sequence>MLDAINKFLKKESSVGIMLMVATVAAMLLENSPLYWLYDYFLETPFEVRLGRQIHIAKPLLLWVNDGLMAVFFLLIGLEVKKELLIGRLSRKEQIILPGVAAIGGMLVPALIYVLINMGDMVALNGWAIPAATDIAFALGVVALLGDRVPPSLKIFLLALAIMDDLGAIVIIALFYSGDLSGTMLVLSLVCLTLLVILNRMRVETVVPYLWVGFFLWIFVLKSGVHATLAGVALAFAIPLKSQKDPGYSPLTFLEHEMHPWVNYMILPIFAFANAGIPLSGMSFSDLLHPVPFGIMSGLVVGKLIGVGGFSVVAIKLGIAQMPEGASWRHLLGIAALCGIGFTMSLFIGGLAFEHTGGDSFSYITTLRLGILTGSLVSGVIGYLVLMGGRKPD</sequence>
<evidence type="ECO:0000256" key="1">
    <source>
        <dbReference type="ARBA" id="ARBA00004429"/>
    </source>
</evidence>
<name>A0A1M6I836_MALRU</name>
<feature type="transmembrane region" description="Helical" evidence="6">
    <location>
        <begin position="210"/>
        <end position="238"/>
    </location>
</feature>
<comment type="subcellular location">
    <subcellularLocation>
        <location evidence="1">Cell inner membrane</location>
        <topology evidence="1">Multi-pass membrane protein</topology>
    </subcellularLocation>
    <subcellularLocation>
        <location evidence="6">Cell membrane</location>
        <topology evidence="6">Multi-pass membrane protein</topology>
    </subcellularLocation>
</comment>
<keyword evidence="6" id="KW-0813">Transport</keyword>